<accession>X1NNB5</accession>
<reference evidence="1" key="1">
    <citation type="journal article" date="2014" name="Front. Microbiol.">
        <title>High frequency of phylogenetically diverse reductive dehalogenase-homologous genes in deep subseafloor sedimentary metagenomes.</title>
        <authorList>
            <person name="Kawai M."/>
            <person name="Futagami T."/>
            <person name="Toyoda A."/>
            <person name="Takaki Y."/>
            <person name="Nishi S."/>
            <person name="Hori S."/>
            <person name="Arai W."/>
            <person name="Tsubouchi T."/>
            <person name="Morono Y."/>
            <person name="Uchiyama I."/>
            <person name="Ito T."/>
            <person name="Fujiyama A."/>
            <person name="Inagaki F."/>
            <person name="Takami H."/>
        </authorList>
    </citation>
    <scope>NUCLEOTIDE SEQUENCE</scope>
    <source>
        <strain evidence="1">Expedition CK06-06</strain>
    </source>
</reference>
<dbReference type="AlphaFoldDB" id="X1NNB5"/>
<protein>
    <submittedName>
        <fullName evidence="1">Uncharacterized protein</fullName>
    </submittedName>
</protein>
<dbReference type="EMBL" id="BARV01015836">
    <property type="protein sequence ID" value="GAI20169.1"/>
    <property type="molecule type" value="Genomic_DNA"/>
</dbReference>
<evidence type="ECO:0000313" key="1">
    <source>
        <dbReference type="EMBL" id="GAI20169.1"/>
    </source>
</evidence>
<name>X1NNB5_9ZZZZ</name>
<comment type="caution">
    <text evidence="1">The sequence shown here is derived from an EMBL/GenBank/DDBJ whole genome shotgun (WGS) entry which is preliminary data.</text>
</comment>
<organism evidence="1">
    <name type="scientific">marine sediment metagenome</name>
    <dbReference type="NCBI Taxonomy" id="412755"/>
    <lineage>
        <taxon>unclassified sequences</taxon>
        <taxon>metagenomes</taxon>
        <taxon>ecological metagenomes</taxon>
    </lineage>
</organism>
<gene>
    <name evidence="1" type="ORF">S06H3_27313</name>
</gene>
<proteinExistence type="predicted"/>
<sequence>MDKQGRVIPHAFEKNISIPGYKNKQPIEIDFMGPEYGGRGRQRRHQVVQSELFIRKARGIDIVFEYFFMYELKGKLPQGAYNRVEIQVANLVAALTMKGIVLGARYNEKDAYDIYSLISHYKDGFHSAAESVKHHLKNKLVNEGIEKIREKFETKDSTGPQWVADFLVGGRESSNEERERIVTDSYMQINEFLSLLLQ</sequence>